<protein>
    <submittedName>
        <fullName evidence="7">Uncharacterized protein</fullName>
    </submittedName>
</protein>
<reference evidence="7 8" key="1">
    <citation type="submission" date="2019-03" db="EMBL/GenBank/DDBJ databases">
        <title>Single cell metagenomics reveals metabolic interactions within the superorganism composed of flagellate Streblomastix strix and complex community of Bacteroidetes bacteria on its surface.</title>
        <authorList>
            <person name="Treitli S.C."/>
            <person name="Kolisko M."/>
            <person name="Husnik F."/>
            <person name="Keeling P."/>
            <person name="Hampl V."/>
        </authorList>
    </citation>
    <scope>NUCLEOTIDE SEQUENCE [LARGE SCALE GENOMIC DNA]</scope>
    <source>
        <strain evidence="7">ST1C</strain>
    </source>
</reference>
<feature type="region of interest" description="Disordered" evidence="6">
    <location>
        <begin position="283"/>
        <end position="327"/>
    </location>
</feature>
<keyword evidence="4" id="KW-0804">Transcription</keyword>
<proteinExistence type="inferred from homology"/>
<evidence type="ECO:0000256" key="4">
    <source>
        <dbReference type="ARBA" id="ARBA00023163"/>
    </source>
</evidence>
<comment type="similarity">
    <text evidence="2">Belongs to the eukaryotic RPA49/POLR1E RNA polymerase subunit family.</text>
</comment>
<organism evidence="7 8">
    <name type="scientific">Streblomastix strix</name>
    <dbReference type="NCBI Taxonomy" id="222440"/>
    <lineage>
        <taxon>Eukaryota</taxon>
        <taxon>Metamonada</taxon>
        <taxon>Preaxostyla</taxon>
        <taxon>Oxymonadida</taxon>
        <taxon>Streblomastigidae</taxon>
        <taxon>Streblomastix</taxon>
    </lineage>
</organism>
<name>A0A5J4UA86_9EUKA</name>
<gene>
    <name evidence="7" type="ORF">EZS28_037652</name>
</gene>
<dbReference type="AlphaFoldDB" id="A0A5J4UA86"/>
<dbReference type="PANTHER" id="PTHR14440">
    <property type="entry name" value="DNA-DIRECTED RNA POLYMERASE I SUBUNIT RPA49"/>
    <property type="match status" value="1"/>
</dbReference>
<evidence type="ECO:0000313" key="8">
    <source>
        <dbReference type="Proteomes" id="UP000324800"/>
    </source>
</evidence>
<keyword evidence="5" id="KW-0539">Nucleus</keyword>
<dbReference type="Proteomes" id="UP000324800">
    <property type="component" value="Unassembled WGS sequence"/>
</dbReference>
<evidence type="ECO:0000256" key="1">
    <source>
        <dbReference type="ARBA" id="ARBA00004604"/>
    </source>
</evidence>
<accession>A0A5J4UA86</accession>
<comment type="subcellular location">
    <subcellularLocation>
        <location evidence="1">Nucleus</location>
        <location evidence="1">Nucleolus</location>
    </subcellularLocation>
</comment>
<dbReference type="GO" id="GO:0006351">
    <property type="term" value="P:DNA-templated transcription"/>
    <property type="evidence" value="ECO:0007669"/>
    <property type="project" value="InterPro"/>
</dbReference>
<evidence type="ECO:0000256" key="3">
    <source>
        <dbReference type="ARBA" id="ARBA00022478"/>
    </source>
</evidence>
<dbReference type="Pfam" id="PF06870">
    <property type="entry name" value="RNA_pol_I_A49"/>
    <property type="match status" value="2"/>
</dbReference>
<evidence type="ECO:0000256" key="2">
    <source>
        <dbReference type="ARBA" id="ARBA00009430"/>
    </source>
</evidence>
<dbReference type="GO" id="GO:0000428">
    <property type="term" value="C:DNA-directed RNA polymerase complex"/>
    <property type="evidence" value="ECO:0007669"/>
    <property type="project" value="UniProtKB-KW"/>
</dbReference>
<dbReference type="InterPro" id="IPR009668">
    <property type="entry name" value="RNA_pol-assoc_fac_A49-like"/>
</dbReference>
<evidence type="ECO:0000313" key="7">
    <source>
        <dbReference type="EMBL" id="KAA6366821.1"/>
    </source>
</evidence>
<keyword evidence="3" id="KW-0240">DNA-directed RNA polymerase</keyword>
<evidence type="ECO:0000256" key="5">
    <source>
        <dbReference type="ARBA" id="ARBA00023242"/>
    </source>
</evidence>
<evidence type="ECO:0000256" key="6">
    <source>
        <dbReference type="SAM" id="MobiDB-lite"/>
    </source>
</evidence>
<dbReference type="GO" id="GO:0003677">
    <property type="term" value="F:DNA binding"/>
    <property type="evidence" value="ECO:0007669"/>
    <property type="project" value="InterPro"/>
</dbReference>
<dbReference type="GO" id="GO:0005730">
    <property type="term" value="C:nucleolus"/>
    <property type="evidence" value="ECO:0007669"/>
    <property type="project" value="UniProtKB-SubCell"/>
</dbReference>
<comment type="caution">
    <text evidence="7">The sequence shown here is derived from an EMBL/GenBank/DDBJ whole genome shotgun (WGS) entry which is preliminary data.</text>
</comment>
<dbReference type="EMBL" id="SNRW01018980">
    <property type="protein sequence ID" value="KAA6366821.1"/>
    <property type="molecule type" value="Genomic_DNA"/>
</dbReference>
<sequence>MKQSEKEINAIPIKLAPPCLVAPPLIVSVPDGVENGDVPLTFDVFGNLSKQSRRRKIIGHSDTIQLQGSNFDQDTVPPYVARYGVLEYSKSKQTLQLRYIPHLYLLSQEVQQQNRRQLQVDEAPDRNQNEADALDDWLKIDTELTEQFGSKIRKASRQRMELYSINNKKIDSTAIDKELTQGATNPNMELKIQNIQKTQPTSIILPFFNPQANSPEDVYPLSSLIPEEIRPELWTEQLIHFANLRELELITRLQSEQWCSFVINRLDRLKLITRRIAKSKLKKEGQGQKRRRLNDEEEEEDSNNDQKDIYINTDENSSEDDEQEMLHNHQVRERQKQALILVMINHGWLFYRLGVESNKPNDQRGNNAQFLDDINNVQNYIETDSPAVASFFINTFTSEEFSQITQKHKRNRMPQSLQTKLIMWILLLTLHADGFMSDISDIAQDLSMQQSKLIPYVRELGIRRVQSDIDAEKDDKIVIHLKLPLVFPFQGNRARPKR</sequence>
<dbReference type="OrthoDB" id="532500at2759"/>